<evidence type="ECO:0008006" key="3">
    <source>
        <dbReference type="Google" id="ProtNLM"/>
    </source>
</evidence>
<organism evidence="1 2">
    <name type="scientific">Fibrella forsythiae</name>
    <dbReference type="NCBI Taxonomy" id="2817061"/>
    <lineage>
        <taxon>Bacteria</taxon>
        <taxon>Pseudomonadati</taxon>
        <taxon>Bacteroidota</taxon>
        <taxon>Cytophagia</taxon>
        <taxon>Cytophagales</taxon>
        <taxon>Spirosomataceae</taxon>
        <taxon>Fibrella</taxon>
    </lineage>
</organism>
<gene>
    <name evidence="1" type="ORF">J2I46_00205</name>
</gene>
<sequence length="108" mass="12574">MIKHYPITLQLTPGEFAALYQFVQLFADRLVNLSEDELWNADLILGDFWKRQFTYGRVLAWSKKPAAKRHKLAIGLLYARLLHTHMQLKPINSLQQNVLLQLDQALKS</sequence>
<dbReference type="RefSeq" id="WP_207326911.1">
    <property type="nucleotide sequence ID" value="NZ_JAFMYW010000001.1"/>
</dbReference>
<proteinExistence type="predicted"/>
<accession>A0ABS3JAF7</accession>
<evidence type="ECO:0000313" key="2">
    <source>
        <dbReference type="Proteomes" id="UP000664628"/>
    </source>
</evidence>
<name>A0ABS3JAF7_9BACT</name>
<dbReference type="Proteomes" id="UP000664628">
    <property type="component" value="Unassembled WGS sequence"/>
</dbReference>
<keyword evidence="2" id="KW-1185">Reference proteome</keyword>
<evidence type="ECO:0000313" key="1">
    <source>
        <dbReference type="EMBL" id="MBO0946984.1"/>
    </source>
</evidence>
<dbReference type="EMBL" id="JAFMYW010000001">
    <property type="protein sequence ID" value="MBO0946984.1"/>
    <property type="molecule type" value="Genomic_DNA"/>
</dbReference>
<protein>
    <recommendedName>
        <fullName evidence="3">Transposase</fullName>
    </recommendedName>
</protein>
<comment type="caution">
    <text evidence="1">The sequence shown here is derived from an EMBL/GenBank/DDBJ whole genome shotgun (WGS) entry which is preliminary data.</text>
</comment>
<reference evidence="1 2" key="1">
    <citation type="submission" date="2021-03" db="EMBL/GenBank/DDBJ databases">
        <title>Fibrella sp. HMF5405 genome sequencing and assembly.</title>
        <authorList>
            <person name="Kang H."/>
            <person name="Kim H."/>
            <person name="Bae S."/>
            <person name="Joh K."/>
        </authorList>
    </citation>
    <scope>NUCLEOTIDE SEQUENCE [LARGE SCALE GENOMIC DNA]</scope>
    <source>
        <strain evidence="1 2">HMF5405</strain>
    </source>
</reference>